<organism evidence="4 5">
    <name type="scientific">Candidatus Neomicrothrix subdominans</name>
    <dbReference type="NCBI Taxonomy" id="2954438"/>
    <lineage>
        <taxon>Bacteria</taxon>
        <taxon>Bacillati</taxon>
        <taxon>Actinomycetota</taxon>
        <taxon>Acidimicrobiia</taxon>
        <taxon>Acidimicrobiales</taxon>
        <taxon>Microthrixaceae</taxon>
        <taxon>Candidatus Neomicrothrix</taxon>
    </lineage>
</organism>
<sequence length="53" mass="5475">MSGSTDETKGKIKEAAGDLTGNDDLKHEGKADKAGGKIKDAVDTVKDKLTGND</sequence>
<gene>
    <name evidence="4" type="ORF">IPN02_16295</name>
</gene>
<feature type="compositionally biased region" description="Basic and acidic residues" evidence="2">
    <location>
        <begin position="1"/>
        <end position="16"/>
    </location>
</feature>
<dbReference type="InterPro" id="IPR036629">
    <property type="entry name" value="YjbJ_sf"/>
</dbReference>
<feature type="domain" description="CsbD-like" evidence="3">
    <location>
        <begin position="2"/>
        <end position="49"/>
    </location>
</feature>
<feature type="region of interest" description="Disordered" evidence="2">
    <location>
        <begin position="1"/>
        <end position="37"/>
    </location>
</feature>
<dbReference type="EMBL" id="JADJZA010000008">
    <property type="protein sequence ID" value="MBK9298365.1"/>
    <property type="molecule type" value="Genomic_DNA"/>
</dbReference>
<dbReference type="Gene3D" id="1.10.1470.10">
    <property type="entry name" value="YjbJ"/>
    <property type="match status" value="1"/>
</dbReference>
<evidence type="ECO:0000313" key="4">
    <source>
        <dbReference type="EMBL" id="MBK9298365.1"/>
    </source>
</evidence>
<name>A0A936TH27_9ACTN</name>
<evidence type="ECO:0000256" key="2">
    <source>
        <dbReference type="SAM" id="MobiDB-lite"/>
    </source>
</evidence>
<dbReference type="SUPFAM" id="SSF69047">
    <property type="entry name" value="Hypothetical protein YjbJ"/>
    <property type="match status" value="1"/>
</dbReference>
<comment type="caution">
    <text evidence="4">The sequence shown here is derived from an EMBL/GenBank/DDBJ whole genome shotgun (WGS) entry which is preliminary data.</text>
</comment>
<reference evidence="4 5" key="1">
    <citation type="submission" date="2020-10" db="EMBL/GenBank/DDBJ databases">
        <title>Connecting structure to function with the recovery of over 1000 high-quality activated sludge metagenome-assembled genomes encoding full-length rRNA genes using long-read sequencing.</title>
        <authorList>
            <person name="Singleton C.M."/>
            <person name="Petriglieri F."/>
            <person name="Kristensen J.M."/>
            <person name="Kirkegaard R.H."/>
            <person name="Michaelsen T.Y."/>
            <person name="Andersen M.H."/>
            <person name="Karst S.M."/>
            <person name="Dueholm M.S."/>
            <person name="Nielsen P.H."/>
            <person name="Albertsen M."/>
        </authorList>
    </citation>
    <scope>NUCLEOTIDE SEQUENCE [LARGE SCALE GENOMIC DNA]</scope>
    <source>
        <strain evidence="4">Lyne_18-Q3-R50-59_MAXAC.006</strain>
    </source>
</reference>
<dbReference type="InterPro" id="IPR008462">
    <property type="entry name" value="CsbD"/>
</dbReference>
<comment type="similarity">
    <text evidence="1">Belongs to the UPF0337 (CsbD) family.</text>
</comment>
<protein>
    <submittedName>
        <fullName evidence="4">CsbD family protein</fullName>
    </submittedName>
</protein>
<feature type="compositionally biased region" description="Basic and acidic residues" evidence="2">
    <location>
        <begin position="23"/>
        <end position="37"/>
    </location>
</feature>
<dbReference type="Pfam" id="PF05532">
    <property type="entry name" value="CsbD"/>
    <property type="match status" value="1"/>
</dbReference>
<evidence type="ECO:0000256" key="1">
    <source>
        <dbReference type="ARBA" id="ARBA00009129"/>
    </source>
</evidence>
<evidence type="ECO:0000259" key="3">
    <source>
        <dbReference type="Pfam" id="PF05532"/>
    </source>
</evidence>
<proteinExistence type="inferred from homology"/>
<dbReference type="Proteomes" id="UP000727993">
    <property type="component" value="Unassembled WGS sequence"/>
</dbReference>
<dbReference type="AlphaFoldDB" id="A0A936TH27"/>
<accession>A0A936TH27</accession>
<evidence type="ECO:0000313" key="5">
    <source>
        <dbReference type="Proteomes" id="UP000727993"/>
    </source>
</evidence>